<accession>A0A932M1V6</accession>
<dbReference type="InterPro" id="IPR053174">
    <property type="entry name" value="LpxI"/>
</dbReference>
<dbReference type="GO" id="GO:0016787">
    <property type="term" value="F:hydrolase activity"/>
    <property type="evidence" value="ECO:0007669"/>
    <property type="project" value="UniProtKB-KW"/>
</dbReference>
<dbReference type="PANTHER" id="PTHR39962">
    <property type="entry name" value="BLL4848 PROTEIN"/>
    <property type="match status" value="1"/>
</dbReference>
<evidence type="ECO:0000313" key="4">
    <source>
        <dbReference type="Proteomes" id="UP000741360"/>
    </source>
</evidence>
<organism evidence="3 4">
    <name type="scientific">Tectimicrobiota bacterium</name>
    <dbReference type="NCBI Taxonomy" id="2528274"/>
    <lineage>
        <taxon>Bacteria</taxon>
        <taxon>Pseudomonadati</taxon>
        <taxon>Nitrospinota/Tectimicrobiota group</taxon>
        <taxon>Candidatus Tectimicrobiota</taxon>
    </lineage>
</organism>
<dbReference type="EC" id="3.6.1.54" evidence="3"/>
<evidence type="ECO:0000313" key="3">
    <source>
        <dbReference type="EMBL" id="MBI3015880.1"/>
    </source>
</evidence>
<keyword evidence="3" id="KW-0378">Hydrolase</keyword>
<dbReference type="Gene3D" id="3.40.140.80">
    <property type="match status" value="1"/>
</dbReference>
<dbReference type="InterPro" id="IPR041255">
    <property type="entry name" value="LpxI_N"/>
</dbReference>
<feature type="domain" description="LpxI C-terminal" evidence="1">
    <location>
        <begin position="137"/>
        <end position="264"/>
    </location>
</feature>
<evidence type="ECO:0000259" key="1">
    <source>
        <dbReference type="Pfam" id="PF06230"/>
    </source>
</evidence>
<proteinExistence type="predicted"/>
<dbReference type="Pfam" id="PF17930">
    <property type="entry name" value="LpxI_N"/>
    <property type="match status" value="1"/>
</dbReference>
<dbReference type="Proteomes" id="UP000741360">
    <property type="component" value="Unassembled WGS sequence"/>
</dbReference>
<dbReference type="InterPro" id="IPR043167">
    <property type="entry name" value="LpxI_C_sf"/>
</dbReference>
<dbReference type="Gene3D" id="3.40.50.20">
    <property type="match status" value="1"/>
</dbReference>
<protein>
    <submittedName>
        <fullName evidence="3">UDP-2,3-diacylglucosamine diphosphatase LpxI</fullName>
        <ecNumber evidence="3">3.6.1.54</ecNumber>
    </submittedName>
</protein>
<dbReference type="AlphaFoldDB" id="A0A932M1V6"/>
<sequence>MTLRLGLIAGEGSLPALCARGAAGQGYEVIGIALSDAAREELAPLSARVYRLGIGQANKILACLKKEQIRQILMIGKIHKGLLFSRPALDLRALKILRRLRNQNDMTIFQAIVQEMEKEGMEILEQSRFLGDLIPRPGSLTRGKLTVREQEDVDFGFGLAKAVAGLDIGQTVVVKEKTIVAVEALEGTDDAIDRGCRLAGEGAVVVKVSRPRQDLRFDLPAVGLRTVEAMAAGKASVLAVEAGSTLVLDRPRAVERAQQCGIKLVAVTGSKARG</sequence>
<gene>
    <name evidence="3" type="primary">lpxI</name>
    <name evidence="3" type="ORF">HYY65_12680</name>
</gene>
<name>A0A932M1V6_UNCTE</name>
<comment type="caution">
    <text evidence="3">The sequence shown here is derived from an EMBL/GenBank/DDBJ whole genome shotgun (WGS) entry which is preliminary data.</text>
</comment>
<dbReference type="InterPro" id="IPR010415">
    <property type="entry name" value="LpxI_C"/>
</dbReference>
<feature type="domain" description="LpxI N-terminal" evidence="2">
    <location>
        <begin position="4"/>
        <end position="133"/>
    </location>
</feature>
<dbReference type="PANTHER" id="PTHR39962:SF1">
    <property type="entry name" value="LPXI FAMILY PROTEIN"/>
    <property type="match status" value="1"/>
</dbReference>
<dbReference type="EMBL" id="JACPSX010000243">
    <property type="protein sequence ID" value="MBI3015880.1"/>
    <property type="molecule type" value="Genomic_DNA"/>
</dbReference>
<reference evidence="3" key="1">
    <citation type="submission" date="2020-07" db="EMBL/GenBank/DDBJ databases">
        <title>Huge and variable diversity of episymbiotic CPR bacteria and DPANN archaea in groundwater ecosystems.</title>
        <authorList>
            <person name="He C.Y."/>
            <person name="Keren R."/>
            <person name="Whittaker M."/>
            <person name="Farag I.F."/>
            <person name="Doudna J."/>
            <person name="Cate J.H.D."/>
            <person name="Banfield J.F."/>
        </authorList>
    </citation>
    <scope>NUCLEOTIDE SEQUENCE</scope>
    <source>
        <strain evidence="3">NC_groundwater_717_Ag_S-0.2um_59_8</strain>
    </source>
</reference>
<dbReference type="Pfam" id="PF06230">
    <property type="entry name" value="LpxI_C"/>
    <property type="match status" value="1"/>
</dbReference>
<evidence type="ECO:0000259" key="2">
    <source>
        <dbReference type="Pfam" id="PF17930"/>
    </source>
</evidence>